<keyword evidence="2" id="KW-1185">Reference proteome</keyword>
<dbReference type="EMBL" id="BAAAZG010000039">
    <property type="protein sequence ID" value="GAA4085516.1"/>
    <property type="molecule type" value="Genomic_DNA"/>
</dbReference>
<evidence type="ECO:0008006" key="3">
    <source>
        <dbReference type="Google" id="ProtNLM"/>
    </source>
</evidence>
<proteinExistence type="predicted"/>
<organism evidence="1 2">
    <name type="scientific">Actinomadura miaoliensis</name>
    <dbReference type="NCBI Taxonomy" id="430685"/>
    <lineage>
        <taxon>Bacteria</taxon>
        <taxon>Bacillati</taxon>
        <taxon>Actinomycetota</taxon>
        <taxon>Actinomycetes</taxon>
        <taxon>Streptosporangiales</taxon>
        <taxon>Thermomonosporaceae</taxon>
        <taxon>Actinomadura</taxon>
    </lineage>
</organism>
<evidence type="ECO:0000313" key="1">
    <source>
        <dbReference type="EMBL" id="GAA4085516.1"/>
    </source>
</evidence>
<reference evidence="2" key="1">
    <citation type="journal article" date="2019" name="Int. J. Syst. Evol. Microbiol.">
        <title>The Global Catalogue of Microorganisms (GCM) 10K type strain sequencing project: providing services to taxonomists for standard genome sequencing and annotation.</title>
        <authorList>
            <consortium name="The Broad Institute Genomics Platform"/>
            <consortium name="The Broad Institute Genome Sequencing Center for Infectious Disease"/>
            <person name="Wu L."/>
            <person name="Ma J."/>
        </authorList>
    </citation>
    <scope>NUCLEOTIDE SEQUENCE [LARGE SCALE GENOMIC DNA]</scope>
    <source>
        <strain evidence="2">JCM 16702</strain>
    </source>
</reference>
<dbReference type="RefSeq" id="WP_344952522.1">
    <property type="nucleotide sequence ID" value="NZ_BAAAZG010000039.1"/>
</dbReference>
<protein>
    <recommendedName>
        <fullName evidence="3">Ankyrin</fullName>
    </recommendedName>
</protein>
<name>A0ABP7WCZ9_9ACTN</name>
<sequence length="208" mass="22585">MRLTGEFETHLTVRCHGDEEIEALARWAADHGLKFAHIVLDRGRVCSQPMLTQRTSGTLAQARTAAERAADDLRAGGFTVRRTKIEAAPWNDGVPASDADAGGPYYFEHHIKLLLEAGDDTAALAASVAPHAAHLSRNARRVRADGRRERFVTQRCHGVGARTAGRRLDALTAVLSARGHGIASVEREFVVFDDDVSLDDGWITEAAP</sequence>
<evidence type="ECO:0000313" key="2">
    <source>
        <dbReference type="Proteomes" id="UP001500683"/>
    </source>
</evidence>
<comment type="caution">
    <text evidence="1">The sequence shown here is derived from an EMBL/GenBank/DDBJ whole genome shotgun (WGS) entry which is preliminary data.</text>
</comment>
<accession>A0ABP7WCZ9</accession>
<gene>
    <name evidence="1" type="ORF">GCM10022214_51880</name>
</gene>
<dbReference type="Proteomes" id="UP001500683">
    <property type="component" value="Unassembled WGS sequence"/>
</dbReference>